<dbReference type="Proteomes" id="UP000198870">
    <property type="component" value="Unassembled WGS sequence"/>
</dbReference>
<accession>A0A1G5IKY8</accession>
<name>A0A1G5IKY8_9BACT</name>
<keyword evidence="2" id="KW-1185">Reference proteome</keyword>
<protein>
    <submittedName>
        <fullName evidence="1">Uncharacterized protein</fullName>
    </submittedName>
</protein>
<evidence type="ECO:0000313" key="1">
    <source>
        <dbReference type="EMBL" id="SCY76229.1"/>
    </source>
</evidence>
<proteinExistence type="predicted"/>
<evidence type="ECO:0000313" key="2">
    <source>
        <dbReference type="Proteomes" id="UP000198870"/>
    </source>
</evidence>
<gene>
    <name evidence="1" type="ORF">SAMN05216233_12070</name>
</gene>
<dbReference type="EMBL" id="FMUX01000020">
    <property type="protein sequence ID" value="SCY76229.1"/>
    <property type="molecule type" value="Genomic_DNA"/>
</dbReference>
<dbReference type="RefSeq" id="WP_092213933.1">
    <property type="nucleotide sequence ID" value="NZ_FMUX01000020.1"/>
</dbReference>
<reference evidence="1 2" key="1">
    <citation type="submission" date="2016-10" db="EMBL/GenBank/DDBJ databases">
        <authorList>
            <person name="de Groot N.N."/>
        </authorList>
    </citation>
    <scope>NUCLEOTIDE SEQUENCE [LARGE SCALE GENOMIC DNA]</scope>
    <source>
        <strain evidence="1 2">AA1</strain>
    </source>
</reference>
<dbReference type="OrthoDB" id="9803747at2"/>
<organism evidence="1 2">
    <name type="scientific">Desulfoluna spongiiphila</name>
    <dbReference type="NCBI Taxonomy" id="419481"/>
    <lineage>
        <taxon>Bacteria</taxon>
        <taxon>Pseudomonadati</taxon>
        <taxon>Thermodesulfobacteriota</taxon>
        <taxon>Desulfobacteria</taxon>
        <taxon>Desulfobacterales</taxon>
        <taxon>Desulfolunaceae</taxon>
        <taxon>Desulfoluna</taxon>
    </lineage>
</organism>
<dbReference type="AlphaFoldDB" id="A0A1G5IKY8"/>
<sequence length="70" mass="8004">MIPEEHGHILKKIEALYEDLYLHDGFGRMELEMRFLKKGQKEIIVRCGKDYRFVVDFVPPAADGSHAAGS</sequence>